<dbReference type="NCBIfam" id="NF009605">
    <property type="entry name" value="PRK13059.1"/>
    <property type="match status" value="1"/>
</dbReference>
<dbReference type="Pfam" id="PF19279">
    <property type="entry name" value="YegS_C"/>
    <property type="match status" value="1"/>
</dbReference>
<dbReference type="InterPro" id="IPR001206">
    <property type="entry name" value="Diacylglycerol_kinase_cat_dom"/>
</dbReference>
<dbReference type="Pfam" id="PF00781">
    <property type="entry name" value="DAGK_cat"/>
    <property type="match status" value="1"/>
</dbReference>
<evidence type="ECO:0000256" key="10">
    <source>
        <dbReference type="ARBA" id="ARBA00023098"/>
    </source>
</evidence>
<accession>A0ABS4G669</accession>
<keyword evidence="7 14" id="KW-0418">Kinase</keyword>
<evidence type="ECO:0000313" key="15">
    <source>
        <dbReference type="Proteomes" id="UP001519271"/>
    </source>
</evidence>
<dbReference type="InterPro" id="IPR017438">
    <property type="entry name" value="ATP-NAD_kinase_N"/>
</dbReference>
<dbReference type="NCBIfam" id="TIGR00147">
    <property type="entry name" value="YegS/Rv2252/BmrU family lipid kinase"/>
    <property type="match status" value="1"/>
</dbReference>
<evidence type="ECO:0000256" key="2">
    <source>
        <dbReference type="ARBA" id="ARBA00005983"/>
    </source>
</evidence>
<evidence type="ECO:0000313" key="14">
    <source>
        <dbReference type="EMBL" id="MBP1919775.1"/>
    </source>
</evidence>
<organism evidence="14 15">
    <name type="scientific">Youngiibacter multivorans</name>
    <dbReference type="NCBI Taxonomy" id="937251"/>
    <lineage>
        <taxon>Bacteria</taxon>
        <taxon>Bacillati</taxon>
        <taxon>Bacillota</taxon>
        <taxon>Clostridia</taxon>
        <taxon>Eubacteriales</taxon>
        <taxon>Clostridiaceae</taxon>
        <taxon>Youngiibacter</taxon>
    </lineage>
</organism>
<evidence type="ECO:0000256" key="8">
    <source>
        <dbReference type="ARBA" id="ARBA00022840"/>
    </source>
</evidence>
<evidence type="ECO:0000256" key="6">
    <source>
        <dbReference type="ARBA" id="ARBA00022741"/>
    </source>
</evidence>
<dbReference type="RefSeq" id="WP_209459968.1">
    <property type="nucleotide sequence ID" value="NZ_JAGGKC010000019.1"/>
</dbReference>
<keyword evidence="5" id="KW-0479">Metal-binding</keyword>
<comment type="cofactor">
    <cofactor evidence="1">
        <name>Mg(2+)</name>
        <dbReference type="ChEBI" id="CHEBI:18420"/>
    </cofactor>
</comment>
<evidence type="ECO:0000259" key="13">
    <source>
        <dbReference type="PROSITE" id="PS50146"/>
    </source>
</evidence>
<protein>
    <submittedName>
        <fullName evidence="14">YegS/Rv2252/BmrU family lipid kinase</fullName>
    </submittedName>
</protein>
<comment type="caution">
    <text evidence="14">The sequence shown here is derived from an EMBL/GenBank/DDBJ whole genome shotgun (WGS) entry which is preliminary data.</text>
</comment>
<keyword evidence="11" id="KW-0594">Phospholipid biosynthesis</keyword>
<keyword evidence="8" id="KW-0067">ATP-binding</keyword>
<proteinExistence type="inferred from homology"/>
<dbReference type="Gene3D" id="3.40.50.10330">
    <property type="entry name" value="Probable inorganic polyphosphate/atp-NAD kinase, domain 1"/>
    <property type="match status" value="1"/>
</dbReference>
<name>A0ABS4G669_9CLOT</name>
<keyword evidence="9" id="KW-0460">Magnesium</keyword>
<dbReference type="PROSITE" id="PS50146">
    <property type="entry name" value="DAGK"/>
    <property type="match status" value="1"/>
</dbReference>
<dbReference type="PANTHER" id="PTHR12358">
    <property type="entry name" value="SPHINGOSINE KINASE"/>
    <property type="match status" value="1"/>
</dbReference>
<dbReference type="Proteomes" id="UP001519271">
    <property type="component" value="Unassembled WGS sequence"/>
</dbReference>
<evidence type="ECO:0000256" key="12">
    <source>
        <dbReference type="ARBA" id="ARBA00023264"/>
    </source>
</evidence>
<dbReference type="InterPro" id="IPR045540">
    <property type="entry name" value="YegS/DAGK_C"/>
</dbReference>
<sequence length="309" mass="34180">MKKAKLLYNPSAGESIVIDKLDEIIRIHQKYGYQLVTVRLDESFRMKEALSDINDGYDHIIVAGGDGTVDLLVNEMMSAGVKIPIGILPAGTANDYSKYIGMPPDLSAACEKILSAVPVPMDIGMINDRYFINVASAGLFTDVSQKTDDDMKNSIGKLAYYLKGLEQLPNFRKIHVRITSKDGSYEGGMFMVLVFNGRTAGNIELAYKAQGNDGKLDVILIKDEALRELFPLLIKFLRGEHLEEPVGLVYFQTDELLIETTDRTLVSDIDGERGPDFPLTIRCIPDAIMVMGANEEDLAARKRAAWPAN</sequence>
<keyword evidence="12" id="KW-1208">Phospholipid metabolism</keyword>
<dbReference type="PANTHER" id="PTHR12358:SF106">
    <property type="entry name" value="LIPID KINASE YEGS"/>
    <property type="match status" value="1"/>
</dbReference>
<keyword evidence="6" id="KW-0547">Nucleotide-binding</keyword>
<evidence type="ECO:0000256" key="1">
    <source>
        <dbReference type="ARBA" id="ARBA00001946"/>
    </source>
</evidence>
<dbReference type="SMART" id="SM00046">
    <property type="entry name" value="DAGKc"/>
    <property type="match status" value="1"/>
</dbReference>
<evidence type="ECO:0000256" key="4">
    <source>
        <dbReference type="ARBA" id="ARBA00022679"/>
    </source>
</evidence>
<evidence type="ECO:0000256" key="11">
    <source>
        <dbReference type="ARBA" id="ARBA00023209"/>
    </source>
</evidence>
<dbReference type="EMBL" id="JAGGKC010000019">
    <property type="protein sequence ID" value="MBP1919775.1"/>
    <property type="molecule type" value="Genomic_DNA"/>
</dbReference>
<dbReference type="InterPro" id="IPR050187">
    <property type="entry name" value="Lipid_Phosphate_FormReg"/>
</dbReference>
<dbReference type="SUPFAM" id="SSF111331">
    <property type="entry name" value="NAD kinase/diacylglycerol kinase-like"/>
    <property type="match status" value="1"/>
</dbReference>
<dbReference type="GO" id="GO:0016301">
    <property type="term" value="F:kinase activity"/>
    <property type="evidence" value="ECO:0007669"/>
    <property type="project" value="UniProtKB-KW"/>
</dbReference>
<evidence type="ECO:0000256" key="5">
    <source>
        <dbReference type="ARBA" id="ARBA00022723"/>
    </source>
</evidence>
<evidence type="ECO:0000256" key="7">
    <source>
        <dbReference type="ARBA" id="ARBA00022777"/>
    </source>
</evidence>
<dbReference type="InterPro" id="IPR016064">
    <property type="entry name" value="NAD/diacylglycerol_kinase_sf"/>
</dbReference>
<dbReference type="InterPro" id="IPR005218">
    <property type="entry name" value="Diacylglycerol/lipid_kinase"/>
</dbReference>
<feature type="domain" description="DAGKc" evidence="13">
    <location>
        <begin position="1"/>
        <end position="130"/>
    </location>
</feature>
<reference evidence="14 15" key="1">
    <citation type="submission" date="2021-03" db="EMBL/GenBank/DDBJ databases">
        <title>Genomic Encyclopedia of Type Strains, Phase IV (KMG-IV): sequencing the most valuable type-strain genomes for metagenomic binning, comparative biology and taxonomic classification.</title>
        <authorList>
            <person name="Goeker M."/>
        </authorList>
    </citation>
    <scope>NUCLEOTIDE SEQUENCE [LARGE SCALE GENOMIC DNA]</scope>
    <source>
        <strain evidence="14 15">DSM 6139</strain>
    </source>
</reference>
<keyword evidence="4" id="KW-0808">Transferase</keyword>
<keyword evidence="3" id="KW-0444">Lipid biosynthesis</keyword>
<gene>
    <name evidence="14" type="ORF">J2Z34_002271</name>
</gene>
<keyword evidence="15" id="KW-1185">Reference proteome</keyword>
<dbReference type="Gene3D" id="2.60.200.40">
    <property type="match status" value="1"/>
</dbReference>
<evidence type="ECO:0000256" key="9">
    <source>
        <dbReference type="ARBA" id="ARBA00022842"/>
    </source>
</evidence>
<keyword evidence="10" id="KW-0443">Lipid metabolism</keyword>
<comment type="similarity">
    <text evidence="2">Belongs to the diacylglycerol/lipid kinase family.</text>
</comment>
<evidence type="ECO:0000256" key="3">
    <source>
        <dbReference type="ARBA" id="ARBA00022516"/>
    </source>
</evidence>